<feature type="chain" id="PRO_5041669718" evidence="1">
    <location>
        <begin position="24"/>
        <end position="236"/>
    </location>
</feature>
<dbReference type="Proteomes" id="UP000058599">
    <property type="component" value="Chromosome"/>
</dbReference>
<keyword evidence="4" id="KW-1185">Reference proteome</keyword>
<dbReference type="EMBL" id="CP012199">
    <property type="protein sequence ID" value="AMG73528.1"/>
    <property type="molecule type" value="Genomic_DNA"/>
</dbReference>
<name>A0AA86GJ60_9SPHN</name>
<feature type="domain" description="Putative auto-transporter adhesin head GIN" evidence="2">
    <location>
        <begin position="33"/>
        <end position="218"/>
    </location>
</feature>
<feature type="signal peptide" evidence="1">
    <location>
        <begin position="1"/>
        <end position="23"/>
    </location>
</feature>
<dbReference type="InterPro" id="IPR021255">
    <property type="entry name" value="DUF2807"/>
</dbReference>
<dbReference type="KEGG" id="sgi:SGRAN_1135"/>
<sequence length="236" mass="24158">MTSASRWAALAAAAILFAGPAVSAEKRFGLTSFEAIEVDADFIVEVTTRAPVGAVAIGTPEALDRVSLETRDGRLVIGERRFAGDERRTKPQAPVTIRVNAVNLRSAMLGGAGALHIDRLKGTRVSIGLRGPGEIRVGEVIGDRLSVAMIGNGTMTLAGSVKQAQATLSGAGSLDAGALVAGAWTSDSEGAGDHVLRAEKSATITARGIGRTVVLGRPTCTVRNIGSGSVTCGQAR</sequence>
<evidence type="ECO:0000313" key="4">
    <source>
        <dbReference type="Proteomes" id="UP000058599"/>
    </source>
</evidence>
<organism evidence="3 4">
    <name type="scientific">Sphingopyxis granuli</name>
    <dbReference type="NCBI Taxonomy" id="267128"/>
    <lineage>
        <taxon>Bacteria</taxon>
        <taxon>Pseudomonadati</taxon>
        <taxon>Pseudomonadota</taxon>
        <taxon>Alphaproteobacteria</taxon>
        <taxon>Sphingomonadales</taxon>
        <taxon>Sphingomonadaceae</taxon>
        <taxon>Sphingopyxis</taxon>
    </lineage>
</organism>
<dbReference type="Pfam" id="PF10988">
    <property type="entry name" value="DUF2807"/>
    <property type="match status" value="1"/>
</dbReference>
<keyword evidence="1" id="KW-0732">Signal</keyword>
<dbReference type="RefSeq" id="WP_067181466.1">
    <property type="nucleotide sequence ID" value="NZ_CP012199.1"/>
</dbReference>
<dbReference type="Gene3D" id="2.160.20.120">
    <property type="match status" value="1"/>
</dbReference>
<evidence type="ECO:0000259" key="2">
    <source>
        <dbReference type="Pfam" id="PF10988"/>
    </source>
</evidence>
<gene>
    <name evidence="3" type="ORF">SGRAN_1135</name>
</gene>
<protein>
    <submittedName>
        <fullName evidence="3">Hypotheticall protein</fullName>
    </submittedName>
</protein>
<dbReference type="AlphaFoldDB" id="A0AA86GJ60"/>
<proteinExistence type="predicted"/>
<evidence type="ECO:0000313" key="3">
    <source>
        <dbReference type="EMBL" id="AMG73528.1"/>
    </source>
</evidence>
<reference evidence="3 4" key="1">
    <citation type="journal article" date="2016" name="BMC Genomics">
        <title>Genomic analysis of the nitrate-respiring Sphingopyxis granuli (formerly Sphingomonas macrogoltabida) strain TFA.</title>
        <authorList>
            <person name="Garcia-Romero I."/>
            <person name="Perez-Pulido A.J."/>
            <person name="Gonzalez-Flores Y.E."/>
            <person name="Reyes-Ramirez F."/>
            <person name="Santero E."/>
            <person name="Floriano B."/>
        </authorList>
    </citation>
    <scope>NUCLEOTIDE SEQUENCE [LARGE SCALE GENOMIC DNA]</scope>
    <source>
        <strain evidence="3 4">TFA</strain>
    </source>
</reference>
<evidence type="ECO:0000256" key="1">
    <source>
        <dbReference type="SAM" id="SignalP"/>
    </source>
</evidence>
<accession>A0AA86GJ60</accession>